<dbReference type="GO" id="GO:0005856">
    <property type="term" value="C:cytoskeleton"/>
    <property type="evidence" value="ECO:0007669"/>
    <property type="project" value="TreeGrafter"/>
</dbReference>
<dbReference type="GO" id="GO:0005200">
    <property type="term" value="F:structural constituent of cytoskeleton"/>
    <property type="evidence" value="ECO:0007669"/>
    <property type="project" value="TreeGrafter"/>
</dbReference>
<reference evidence="3 4" key="1">
    <citation type="journal article" date="2015" name="Mol. Biochem. Parasitol.">
        <title>Identification of polymorphic genes for use in assemblage B genotyping assays through comparative genomics of multiple assemblage B Giardia duodenalis isolates.</title>
        <authorList>
            <person name="Wielinga C."/>
            <person name="Thompson R.C."/>
            <person name="Monis P."/>
            <person name="Ryan U."/>
        </authorList>
    </citation>
    <scope>NUCLEOTIDE SEQUENCE [LARGE SCALE GENOMIC DNA]</scope>
    <source>
        <strain evidence="3 4">BAH15c1</strain>
    </source>
</reference>
<organism evidence="3 4">
    <name type="scientific">Giardia duodenalis assemblage B</name>
    <dbReference type="NCBI Taxonomy" id="1394984"/>
    <lineage>
        <taxon>Eukaryota</taxon>
        <taxon>Metamonada</taxon>
        <taxon>Diplomonadida</taxon>
        <taxon>Hexamitidae</taxon>
        <taxon>Giardiinae</taxon>
        <taxon>Giardia</taxon>
    </lineage>
</organism>
<dbReference type="EMBL" id="JXTI01000002">
    <property type="protein sequence ID" value="KWX15814.1"/>
    <property type="molecule type" value="Genomic_DNA"/>
</dbReference>
<sequence>MTDPTLAHRIAERLNARKSLLTGMSTGLTESSLNPPSASFSSIGGAPNGPSDPSGLVIKPSARQHFDSAGGPALGVPLPAFHTMQSNLDSVTSESIARGKELNNARLKTLALERDNAHIASELKSKDMALRRTVAESAGERQALVEALQQAKAQVNSLREDYARREDLVHRLESRLTARTEELKQLTTKLSNTEIELQDERLISRKAAQDLEIHTARYESATHEISSLKELNKQLKTEVDELKLKLNMQKHAEDDLRMLREKYKEESEEWMRTKAELQQARSDLSVIDSKMKAMENDSNETKKRMEYFKNIDDEASQLRKKMRVLTEENEQLLHQKGFLDQHLTNEREAGIAISNYTRCIINNEDPSQAATDLDKYRETSLYSCFSSVLAKLRSECSKVKSLEDDCLKAEKNISAMRRENIELADAKEALQVELARMETAMARNNSGYDSLSKDMDELKIQRDKIATELEKLRVESNSAIQMLVASLASSKKYLYLGCQCTSYARDLSGTVMGKSFGASTGINMSATGLQLQSMIPGDLSSTKGSGSISDVASNAATYITKLQQEIQLLNRENDELGTKYTQLELQNRELSNNSTDSLAELESGKRKLVEQTGRLMQLETENNTLTTNLIVSGQTILCLLREVNDDQDRLKRIHCSRELAATLLNRALLEISSTREVLLRYEESSDSKKSRLNRTASKVRVAVHVITFLSRLEQTMADHRGYTRSVEERLNSLLQVNSGPILPPANVAFSGTATAGPLGATTYASLASTRALSGTTVGGTAATLTGIEVTPPPILELCTRFCQALQNHVRLLSDYRYGGFAMSARDDRARAIVKLLDVMALAPNPTTTVYSSLRYTSILSGRTMGGMGLGIYTQRPLTLAELAMDICKYMIKRNDNLYNGLTEKESFVAQVQGENEILRNKVNDLNCQLLDLGTRFSGMQTEMKTDFVAIDEYESVVKDRDQMKFKLNNAEYQNQELHKDNEQIRSDVEMYKRELERASESAKQYEMNINELNLQIREMTNTIAQYKVMSANFEGQLSINDNQRRDMDNMVNFLNKEIEQLQVKIRDLTSDLTVKHNGLVERDEMIGRLSLQLEEEIKARKAVEDRMLFDTEERRRKAENRINLLEQRTTIESGLARDIANITGAPSTALTTGSLNIGLSSPGYGTNPPSMASFTRPSTSVPAYPLSTAGSQPSMPPTTMAKEDIRNLIAQLDKSLGMID</sequence>
<dbReference type="AlphaFoldDB" id="A0A132P0H9"/>
<evidence type="ECO:0000256" key="1">
    <source>
        <dbReference type="SAM" id="Coils"/>
    </source>
</evidence>
<feature type="coiled-coil region" evidence="1">
    <location>
        <begin position="559"/>
        <end position="621"/>
    </location>
</feature>
<dbReference type="OrthoDB" id="10253189at2759"/>
<dbReference type="Proteomes" id="UP000070089">
    <property type="component" value="Unassembled WGS sequence"/>
</dbReference>
<comment type="caution">
    <text evidence="3">The sequence shown here is derived from an EMBL/GenBank/DDBJ whole genome shotgun (WGS) entry which is preliminary data.</text>
</comment>
<proteinExistence type="predicted"/>
<evidence type="ECO:0000313" key="3">
    <source>
        <dbReference type="EMBL" id="KWX15814.1"/>
    </source>
</evidence>
<feature type="coiled-coil region" evidence="1">
    <location>
        <begin position="399"/>
        <end position="475"/>
    </location>
</feature>
<name>A0A132P0H9_GIAIN</name>
<accession>A0A132P0H9</accession>
<evidence type="ECO:0000313" key="4">
    <source>
        <dbReference type="Proteomes" id="UP000070089"/>
    </source>
</evidence>
<keyword evidence="1" id="KW-0175">Coiled coil</keyword>
<evidence type="ECO:0000256" key="2">
    <source>
        <dbReference type="SAM" id="MobiDB-lite"/>
    </source>
</evidence>
<feature type="compositionally biased region" description="Low complexity" evidence="2">
    <location>
        <begin position="31"/>
        <end position="42"/>
    </location>
</feature>
<dbReference type="PANTHER" id="PTHR47357:SF1">
    <property type="entry name" value="SPINDLE POLE BODY COMPONENT 110"/>
    <property type="match status" value="1"/>
</dbReference>
<dbReference type="PANTHER" id="PTHR47357">
    <property type="entry name" value="COP1-INTERACTIVE PROTEIN 1"/>
    <property type="match status" value="1"/>
</dbReference>
<feature type="coiled-coil region" evidence="1">
    <location>
        <begin position="134"/>
        <end position="335"/>
    </location>
</feature>
<dbReference type="VEuPathDB" id="GiardiaDB:QR46_0132"/>
<feature type="coiled-coil region" evidence="1">
    <location>
        <begin position="967"/>
        <end position="1071"/>
    </location>
</feature>
<gene>
    <name evidence="3" type="ORF">QR46_0132</name>
</gene>
<protein>
    <submittedName>
        <fullName evidence="3">Chromosome segregation protein SMC/ coiled-coil protein</fullName>
    </submittedName>
</protein>
<feature type="region of interest" description="Disordered" evidence="2">
    <location>
        <begin position="26"/>
        <end position="58"/>
    </location>
</feature>